<feature type="region of interest" description="Disordered" evidence="4">
    <location>
        <begin position="1734"/>
        <end position="1764"/>
    </location>
</feature>
<dbReference type="RefSeq" id="WP_373972453.1">
    <property type="nucleotide sequence ID" value="NZ_JBHDLJ010000009.1"/>
</dbReference>
<evidence type="ECO:0000256" key="3">
    <source>
        <dbReference type="ARBA" id="ARBA00023326"/>
    </source>
</evidence>
<dbReference type="InterPro" id="IPR013783">
    <property type="entry name" value="Ig-like_fold"/>
</dbReference>
<organism evidence="7 8">
    <name type="scientific">Arthrobacter halodurans</name>
    <dbReference type="NCBI Taxonomy" id="516699"/>
    <lineage>
        <taxon>Bacteria</taxon>
        <taxon>Bacillati</taxon>
        <taxon>Actinomycetota</taxon>
        <taxon>Actinomycetes</taxon>
        <taxon>Micrococcales</taxon>
        <taxon>Micrococcaceae</taxon>
        <taxon>Arthrobacter</taxon>
    </lineage>
</organism>
<keyword evidence="2" id="KW-0326">Glycosidase</keyword>
<dbReference type="InterPro" id="IPR050964">
    <property type="entry name" value="Striated_Muscle_Regulatory"/>
</dbReference>
<feature type="domain" description="Fibronectin type-III" evidence="6">
    <location>
        <begin position="1471"/>
        <end position="1558"/>
    </location>
</feature>
<dbReference type="InterPro" id="IPR011045">
    <property type="entry name" value="N2O_reductase_N"/>
</dbReference>
<proteinExistence type="predicted"/>
<dbReference type="EMBL" id="JBHDLJ010000009">
    <property type="protein sequence ID" value="MFB0835278.1"/>
    <property type="molecule type" value="Genomic_DNA"/>
</dbReference>
<keyword evidence="3" id="KW-0119">Carbohydrate metabolism</keyword>
<dbReference type="SUPFAM" id="SSF49265">
    <property type="entry name" value="Fibronectin type III"/>
    <property type="match status" value="2"/>
</dbReference>
<dbReference type="Pfam" id="PF17963">
    <property type="entry name" value="Big_9"/>
    <property type="match status" value="8"/>
</dbReference>
<dbReference type="Gene3D" id="2.60.40.10">
    <property type="entry name" value="Immunoglobulins"/>
    <property type="match status" value="4"/>
</dbReference>
<keyword evidence="3" id="KW-0624">Polysaccharide degradation</keyword>
<evidence type="ECO:0000259" key="6">
    <source>
        <dbReference type="PROSITE" id="PS50853"/>
    </source>
</evidence>
<name>A0ABV4UNS2_9MICC</name>
<feature type="compositionally biased region" description="Polar residues" evidence="4">
    <location>
        <begin position="1736"/>
        <end position="1745"/>
    </location>
</feature>
<sequence length="2036" mass="211675">MSRWGMNPGKSTGYKAAALSAATALAVTGAVVYPGFETADVDLNDGGVWVVNQSINKVGHLNYQSKVLDGGVLTPLPRYDLAQNAERVFVRNLEQASLTSIDPAMVQFTDDFALPANSTFSYGSEVVAVTDGERGIVYAARTDRLGEFASQDREPLLDAEGGALSAVGADDTVWAVDLAANRFRSYTPAADGAFEPGVDREVAGLSSLAEPQLSVVGDTAVVFDAASGDLLTSDGTTSAVVDPEGGKLQAPGADSDAVVVALANKLATVPLRGGEAEYRPLGSAGQAIQPVRVGGCTYAAWQGSAQYVRDCDDDAADDAATIPGLGGGAELAFRVNRDVVVLNDVATGLVWLVNDGMQVVDNWSDLEPPQGKGEAKKEDSKEITDAIELPNRTEENKRPIAKPDDFGVRAGRTTALPVLFNDVDPDGDLLVASLEGRQPSVGTLQRIYDGTGFQLVVPEDASGRTAFTYRASDGRGGEATGKATVRVVPPAENSAPVQERVTTLRVQQGGSVTQNILTDWSDPEGDDLQLLGGASKDNDAIRVRPDGALTFQDNGKAVGRKDITVQVSDGREGAQGRIVVEVLAKSTIPPIPATDHVVANVGEEVTFSPLQNDADPSGAGLRLANVDRVDGLDLASNADTGTVTLRGQRTGTFYAKYVATNGPSSAAGLIRIDVKDPARNTGNPVAVRDVALLPAGGDVLVNVLGNDSDPAGGVLVLTGAQVPRAAPFTVSVERNSFVRVADVRGLTEPTKVTYTVSNGSGVSTGEITVIPVPSPPRLDPPRPHPDTVLVRAGDVATVDVLDNDVHPNGAELTLRPDLRETDGIGEGSLVSVADDTVRFRAGAFDGKPRRVSVVYTVAGPDGQEANARVSFQVQPQDLENNAPPNPEQVEGRVFAGGGTSIDIPLDGIDPDGDSVTLVQLGTAPTLGTAKVRGSAIEYTAGREASGTDVFTYVVEDRLGARSTGTVMVGIAPLSTANNPPVAANDSITVRPGRPVSVDVLSNDTDPDGDRIALVDDLSAAEGVDARVADGRIVVTSPPEKGSLSVRYNATDGRGGTASATLTVQADPDAKLLAPIARDDRASLQETVGRDEVSLAVLDNDEDPDGRTDELEIALPDEPDTATVRDGVLSVRVQARAQVIAYTVTDVDGLSSTAFAHVPGSGEARPVLRSDTPLEIMAGETLPLRLDELVQVRDGHAPRLTGEDTVRSVPANDGPLVRSAAELSFRAAPDYAGPASVTVEVTDGTGPDDPEGLAAVLSIPITVLPRPEENRPPTLQSNSLEVAAGEDPARLDLRGTATDPDEGDAAKLVFRLAETNIQGVEVGLVDGHVLTASAPATTPKGTRGAVTVTVEDGSNPPVPATVAISVLASNRELPVAVDDTVPDAHQGRTETVDVLANDHNPYAGEGALRLVGATGTQGEGSAEVRGDRLAITPAESFVGTMTVQYTIGDITEDADREVDGTVTLNVKGRPEAPGLPRVESTGDRTVVLQWDAPANNGAPIEYYTVRGNGFEQRCESTTCTLTGLTNDATYTFSVTATNAVEESEPSAESAEARPDVEPEQPAPPTTTYGDREAAVAWTAPVSRGSPVTSYTLEISPAPAGGVTQVTGITGTGYTWEGLANGVSYQFRVQALNKADKPSPWSTYSAGVIPAGKPFQPSAPTAVRQDSAVDGGVVTVDWSAPDGNGAPLQGYALRVFEGGSPVRTLDVPGNTRSQTLTGLKTTGSYSFSVTARNKVGASPQSARSTAVTPYGRPLATGAPTATATGQNNRVRLDFRAPGANGSPITGYQYSTDGGAWQPIPGPGAVVATDANGSAHTWRVRALNAAGAGDPSPGSNSTSSYGPLRDGGGRSASHGDDWIDFRWNANQGAYANGRPVTLSVRVDGGYGSTPNDGDQRVGGLGYDTSRTLTVTATDSEGQTGSWRISETTNPAPPPPPDPKARLVSGPPVSEPGCTVSCYKLRVELSDFTDGHAGTWQADCFNSGRTNKFNNYANQVGVNGSTAQTLECWNGSGYRMPLTVRLTKGGLTVWTNDVHTWPTN</sequence>
<feature type="domain" description="Fibronectin type-III" evidence="6">
    <location>
        <begin position="1657"/>
        <end position="1749"/>
    </location>
</feature>
<protein>
    <submittedName>
        <fullName evidence="7">Ig-like domain-containing protein</fullName>
    </submittedName>
</protein>
<dbReference type="SUPFAM" id="SSF49313">
    <property type="entry name" value="Cadherin-like"/>
    <property type="match status" value="1"/>
</dbReference>
<dbReference type="PANTHER" id="PTHR13817">
    <property type="entry name" value="TITIN"/>
    <property type="match status" value="1"/>
</dbReference>
<dbReference type="PANTHER" id="PTHR13817:SF73">
    <property type="entry name" value="FIBRONECTIN TYPE-III DOMAIN-CONTAINING PROTEIN"/>
    <property type="match status" value="1"/>
</dbReference>
<evidence type="ECO:0000256" key="1">
    <source>
        <dbReference type="ARBA" id="ARBA00022737"/>
    </source>
</evidence>
<keyword evidence="8" id="KW-1185">Reference proteome</keyword>
<keyword evidence="2" id="KW-0378">Hydrolase</keyword>
<feature type="region of interest" description="Disordered" evidence="4">
    <location>
        <begin position="1822"/>
        <end position="1849"/>
    </location>
</feature>
<keyword evidence="5" id="KW-0732">Signal</keyword>
<evidence type="ECO:0000256" key="5">
    <source>
        <dbReference type="SAM" id="SignalP"/>
    </source>
</evidence>
<dbReference type="PROSITE" id="PS50853">
    <property type="entry name" value="FN3"/>
    <property type="match status" value="3"/>
</dbReference>
<dbReference type="SUPFAM" id="SSF50974">
    <property type="entry name" value="Nitrous oxide reductase, N-terminal domain"/>
    <property type="match status" value="1"/>
</dbReference>
<feature type="region of interest" description="Disordered" evidence="4">
    <location>
        <begin position="1537"/>
        <end position="1569"/>
    </location>
</feature>
<dbReference type="Pfam" id="PF00041">
    <property type="entry name" value="fn3"/>
    <property type="match status" value="3"/>
</dbReference>
<comment type="caution">
    <text evidence="7">The sequence shown here is derived from an EMBL/GenBank/DDBJ whole genome shotgun (WGS) entry which is preliminary data.</text>
</comment>
<dbReference type="InterPro" id="IPR015919">
    <property type="entry name" value="Cadherin-like_sf"/>
</dbReference>
<evidence type="ECO:0000313" key="7">
    <source>
        <dbReference type="EMBL" id="MFB0835278.1"/>
    </source>
</evidence>
<feature type="signal peptide" evidence="5">
    <location>
        <begin position="1"/>
        <end position="26"/>
    </location>
</feature>
<dbReference type="SMART" id="SM00060">
    <property type="entry name" value="FN3"/>
    <property type="match status" value="4"/>
</dbReference>
<dbReference type="CDD" id="cd11304">
    <property type="entry name" value="Cadherin_repeat"/>
    <property type="match status" value="1"/>
</dbReference>
<evidence type="ECO:0000256" key="2">
    <source>
        <dbReference type="ARBA" id="ARBA00023295"/>
    </source>
</evidence>
<feature type="chain" id="PRO_5045965322" evidence="5">
    <location>
        <begin position="27"/>
        <end position="2036"/>
    </location>
</feature>
<dbReference type="Proteomes" id="UP001575652">
    <property type="component" value="Unassembled WGS sequence"/>
</dbReference>
<evidence type="ECO:0000256" key="4">
    <source>
        <dbReference type="SAM" id="MobiDB-lite"/>
    </source>
</evidence>
<dbReference type="CDD" id="cd00063">
    <property type="entry name" value="FN3"/>
    <property type="match status" value="3"/>
</dbReference>
<feature type="domain" description="Fibronectin type-III" evidence="6">
    <location>
        <begin position="1559"/>
        <end position="1650"/>
    </location>
</feature>
<accession>A0ABV4UNS2</accession>
<dbReference type="InterPro" id="IPR003961">
    <property type="entry name" value="FN3_dom"/>
</dbReference>
<gene>
    <name evidence="7" type="ORF">ACETWP_11830</name>
</gene>
<dbReference type="InterPro" id="IPR036116">
    <property type="entry name" value="FN3_sf"/>
</dbReference>
<feature type="region of interest" description="Disordered" evidence="4">
    <location>
        <begin position="1910"/>
        <end position="1943"/>
    </location>
</feature>
<dbReference type="Gene3D" id="2.60.40.2810">
    <property type="match status" value="1"/>
</dbReference>
<feature type="compositionally biased region" description="Polar residues" evidence="4">
    <location>
        <begin position="1910"/>
        <end position="1926"/>
    </location>
</feature>
<keyword evidence="1" id="KW-0677">Repeat</keyword>
<evidence type="ECO:0000313" key="8">
    <source>
        <dbReference type="Proteomes" id="UP001575652"/>
    </source>
</evidence>
<reference evidence="7 8" key="1">
    <citation type="submission" date="2024-09" db="EMBL/GenBank/DDBJ databases">
        <authorList>
            <person name="Salinas-Garcia M.A."/>
            <person name="Prieme A."/>
        </authorList>
    </citation>
    <scope>NUCLEOTIDE SEQUENCE [LARGE SCALE GENOMIC DNA]</scope>
    <source>
        <strain evidence="7 8">DSM 21081</strain>
    </source>
</reference>
<feature type="compositionally biased region" description="Low complexity" evidence="4">
    <location>
        <begin position="1753"/>
        <end position="1763"/>
    </location>
</feature>
<dbReference type="NCBIfam" id="NF012211">
    <property type="entry name" value="tand_rpt_95"/>
    <property type="match status" value="1"/>
</dbReference>